<proteinExistence type="predicted"/>
<name>A0A5N6KTU1_9ROSI</name>
<gene>
    <name evidence="1" type="ORF">FH972_022974</name>
</gene>
<protein>
    <submittedName>
        <fullName evidence="1">Uncharacterized protein</fullName>
    </submittedName>
</protein>
<dbReference type="Proteomes" id="UP000327013">
    <property type="component" value="Unassembled WGS sequence"/>
</dbReference>
<comment type="caution">
    <text evidence="1">The sequence shown here is derived from an EMBL/GenBank/DDBJ whole genome shotgun (WGS) entry which is preliminary data.</text>
</comment>
<sequence>MAESFAREQQNNSRLDELASKVSALRGVTVDIYDNARNQEVIDSAVSLARHRVQRGDSELTRSRVRASLPCRSRSKAARHDWAAWHSKATRLRS</sequence>
<evidence type="ECO:0000313" key="2">
    <source>
        <dbReference type="Proteomes" id="UP000327013"/>
    </source>
</evidence>
<accession>A0A5N6KTU1</accession>
<evidence type="ECO:0000313" key="1">
    <source>
        <dbReference type="EMBL" id="KAB8345920.1"/>
    </source>
</evidence>
<reference evidence="1 2" key="1">
    <citation type="submission" date="2019-06" db="EMBL/GenBank/DDBJ databases">
        <title>A chromosomal-level reference genome of Carpinus fangiana (Coryloideae, Betulaceae).</title>
        <authorList>
            <person name="Yang X."/>
            <person name="Wang Z."/>
            <person name="Zhang L."/>
            <person name="Hao G."/>
            <person name="Liu J."/>
            <person name="Yang Y."/>
        </authorList>
    </citation>
    <scope>NUCLEOTIDE SEQUENCE [LARGE SCALE GENOMIC DNA]</scope>
    <source>
        <strain evidence="1">Cfa_2016G</strain>
        <tissue evidence="1">Leaf</tissue>
    </source>
</reference>
<dbReference type="AlphaFoldDB" id="A0A5N6KTU1"/>
<organism evidence="1 2">
    <name type="scientific">Carpinus fangiana</name>
    <dbReference type="NCBI Taxonomy" id="176857"/>
    <lineage>
        <taxon>Eukaryota</taxon>
        <taxon>Viridiplantae</taxon>
        <taxon>Streptophyta</taxon>
        <taxon>Embryophyta</taxon>
        <taxon>Tracheophyta</taxon>
        <taxon>Spermatophyta</taxon>
        <taxon>Magnoliopsida</taxon>
        <taxon>eudicotyledons</taxon>
        <taxon>Gunneridae</taxon>
        <taxon>Pentapetalae</taxon>
        <taxon>rosids</taxon>
        <taxon>fabids</taxon>
        <taxon>Fagales</taxon>
        <taxon>Betulaceae</taxon>
        <taxon>Carpinus</taxon>
    </lineage>
</organism>
<dbReference type="EMBL" id="VIBQ01000013">
    <property type="protein sequence ID" value="KAB8345920.1"/>
    <property type="molecule type" value="Genomic_DNA"/>
</dbReference>
<keyword evidence="2" id="KW-1185">Reference proteome</keyword>
<dbReference type="OrthoDB" id="3063237at2759"/>